<evidence type="ECO:0000259" key="10">
    <source>
        <dbReference type="PROSITE" id="PS50893"/>
    </source>
</evidence>
<proteinExistence type="predicted"/>
<dbReference type="InterPro" id="IPR036640">
    <property type="entry name" value="ABC1_TM_sf"/>
</dbReference>
<dbReference type="InterPro" id="IPR017871">
    <property type="entry name" value="ABC_transporter-like_CS"/>
</dbReference>
<dbReference type="SMART" id="SM00382">
    <property type="entry name" value="AAA"/>
    <property type="match status" value="1"/>
</dbReference>
<feature type="transmembrane region" description="Helical" evidence="9">
    <location>
        <begin position="30"/>
        <end position="54"/>
    </location>
</feature>
<dbReference type="Proteomes" id="UP000214880">
    <property type="component" value="Unassembled WGS sequence"/>
</dbReference>
<sequence length="583" mass="63530">MPAKKMNRMELLAELAGTLKGYRLKTAGNIGSGIASEAFTLLSAGISAYMVALALQGTLDESSNKLFILLAFSILGFAVFRYLESLLSHDVAFHILVDYRVKLYSAFEKICPDILLNSKSGQLSVTLMNDVEILEWFFGHTVGSIVATLAIVLGILGFLAWLHPLLSLVMIISMAVIFTIPFLLKGTADKQGLLNRYKLGDANSVTLEGLNGVKEILALNYKERYKQKNDAFMEQLTDSQVDYTKRQGKEGGLLLTAAGVAAIAINITAILLVLHGKLSLEWFAVVGTTIWLAFNPVLALCDKARSFGIIFASATRVSDILHAQPLVKDTGRDIPVAAIKPYIDFDHVSFRYKNAGQNAVSDVSFQIRAGELIAFVGESGAGKTTCTNLLMRLWDVSEGSIRIGGHDLRALSLHTVHSVISAVLQDVYMFNVSIMENIRLGNPAAADGQVIEAAKQAQAHTFICDFEDGYNTIAGERGAQLSGGQRQRIAIARAILTNAPILIFDEAVSNLDTKSEMEIQHTLRALAQKRTIVMVAHRLSTIAIADKLIVFENGQVVQTGTHEELISKDGCYRKLVASQLQKN</sequence>
<dbReference type="GO" id="GO:0005886">
    <property type="term" value="C:plasma membrane"/>
    <property type="evidence" value="ECO:0007669"/>
    <property type="project" value="UniProtKB-SubCell"/>
</dbReference>
<dbReference type="InterPro" id="IPR027417">
    <property type="entry name" value="P-loop_NTPase"/>
</dbReference>
<dbReference type="PANTHER" id="PTHR43394">
    <property type="entry name" value="ATP-DEPENDENT PERMEASE MDL1, MITOCHONDRIAL"/>
    <property type="match status" value="1"/>
</dbReference>
<dbReference type="RefSeq" id="WP_173812604.1">
    <property type="nucleotide sequence ID" value="NZ_FNHB01000001.1"/>
</dbReference>
<dbReference type="GO" id="GO:0015421">
    <property type="term" value="F:ABC-type oligopeptide transporter activity"/>
    <property type="evidence" value="ECO:0007669"/>
    <property type="project" value="TreeGrafter"/>
</dbReference>
<feature type="transmembrane region" description="Helical" evidence="9">
    <location>
        <begin position="137"/>
        <end position="159"/>
    </location>
</feature>
<dbReference type="PANTHER" id="PTHR43394:SF1">
    <property type="entry name" value="ATP-BINDING CASSETTE SUB-FAMILY B MEMBER 10, MITOCHONDRIAL"/>
    <property type="match status" value="1"/>
</dbReference>
<dbReference type="SUPFAM" id="SSF90123">
    <property type="entry name" value="ABC transporter transmembrane region"/>
    <property type="match status" value="1"/>
</dbReference>
<dbReference type="PROSITE" id="PS50929">
    <property type="entry name" value="ABC_TM1F"/>
    <property type="match status" value="1"/>
</dbReference>
<feature type="transmembrane region" description="Helical" evidence="9">
    <location>
        <begin position="165"/>
        <end position="184"/>
    </location>
</feature>
<dbReference type="InterPro" id="IPR011527">
    <property type="entry name" value="ABC1_TM_dom"/>
</dbReference>
<feature type="transmembrane region" description="Helical" evidence="9">
    <location>
        <begin position="66"/>
        <end position="83"/>
    </location>
</feature>
<evidence type="ECO:0000256" key="1">
    <source>
        <dbReference type="ARBA" id="ARBA00004651"/>
    </source>
</evidence>
<reference evidence="12 13" key="1">
    <citation type="submission" date="2016-10" db="EMBL/GenBank/DDBJ databases">
        <authorList>
            <person name="de Groot N.N."/>
        </authorList>
    </citation>
    <scope>NUCLEOTIDE SEQUENCE [LARGE SCALE GENOMIC DNA]</scope>
    <source>
        <strain evidence="12 13">DSM 1736</strain>
    </source>
</reference>
<accession>A0A1G9NHJ1</accession>
<dbReference type="AlphaFoldDB" id="A0A1G9NHJ1"/>
<dbReference type="STRING" id="146817.SAMN04488502_1011013"/>
<evidence type="ECO:0000256" key="6">
    <source>
        <dbReference type="ARBA" id="ARBA00022840"/>
    </source>
</evidence>
<dbReference type="Pfam" id="PF00664">
    <property type="entry name" value="ABC_membrane"/>
    <property type="match status" value="1"/>
</dbReference>
<dbReference type="Gene3D" id="1.20.1560.10">
    <property type="entry name" value="ABC transporter type 1, transmembrane domain"/>
    <property type="match status" value="1"/>
</dbReference>
<dbReference type="InterPro" id="IPR039421">
    <property type="entry name" value="Type_1_exporter"/>
</dbReference>
<dbReference type="InterPro" id="IPR003439">
    <property type="entry name" value="ABC_transporter-like_ATP-bd"/>
</dbReference>
<evidence type="ECO:0000313" key="12">
    <source>
        <dbReference type="EMBL" id="SDL85843.1"/>
    </source>
</evidence>
<keyword evidence="4 9" id="KW-0812">Transmembrane</keyword>
<keyword evidence="2" id="KW-0813">Transport</keyword>
<name>A0A1G9NHJ1_9FIRM</name>
<dbReference type="GO" id="GO:0016887">
    <property type="term" value="F:ATP hydrolysis activity"/>
    <property type="evidence" value="ECO:0007669"/>
    <property type="project" value="InterPro"/>
</dbReference>
<dbReference type="SUPFAM" id="SSF52540">
    <property type="entry name" value="P-loop containing nucleoside triphosphate hydrolases"/>
    <property type="match status" value="1"/>
</dbReference>
<dbReference type="PROSITE" id="PS00211">
    <property type="entry name" value="ABC_TRANSPORTER_1"/>
    <property type="match status" value="1"/>
</dbReference>
<gene>
    <name evidence="12" type="ORF">SAMN04488502_1011013</name>
</gene>
<dbReference type="Pfam" id="PF00005">
    <property type="entry name" value="ABC_tran"/>
    <property type="match status" value="1"/>
</dbReference>
<evidence type="ECO:0000256" key="8">
    <source>
        <dbReference type="ARBA" id="ARBA00023136"/>
    </source>
</evidence>
<evidence type="ECO:0000256" key="4">
    <source>
        <dbReference type="ARBA" id="ARBA00022692"/>
    </source>
</evidence>
<evidence type="ECO:0000256" key="3">
    <source>
        <dbReference type="ARBA" id="ARBA00022475"/>
    </source>
</evidence>
<evidence type="ECO:0000256" key="7">
    <source>
        <dbReference type="ARBA" id="ARBA00022989"/>
    </source>
</evidence>
<keyword evidence="8 9" id="KW-0472">Membrane</keyword>
<organism evidence="12 13">
    <name type="scientific">Dendrosporobacter quercicolus</name>
    <dbReference type="NCBI Taxonomy" id="146817"/>
    <lineage>
        <taxon>Bacteria</taxon>
        <taxon>Bacillati</taxon>
        <taxon>Bacillota</taxon>
        <taxon>Negativicutes</taxon>
        <taxon>Selenomonadales</taxon>
        <taxon>Sporomusaceae</taxon>
        <taxon>Dendrosporobacter</taxon>
    </lineage>
</organism>
<dbReference type="EMBL" id="FNHB01000001">
    <property type="protein sequence ID" value="SDL85843.1"/>
    <property type="molecule type" value="Genomic_DNA"/>
</dbReference>
<evidence type="ECO:0000313" key="13">
    <source>
        <dbReference type="Proteomes" id="UP000214880"/>
    </source>
</evidence>
<protein>
    <submittedName>
        <fullName evidence="12">ATP-binding cassette, subfamily B</fullName>
    </submittedName>
</protein>
<keyword evidence="5" id="KW-0547">Nucleotide-binding</keyword>
<keyword evidence="7 9" id="KW-1133">Transmembrane helix</keyword>
<evidence type="ECO:0000256" key="9">
    <source>
        <dbReference type="SAM" id="Phobius"/>
    </source>
</evidence>
<dbReference type="FunFam" id="3.40.50.300:FF:000221">
    <property type="entry name" value="Multidrug ABC transporter ATP-binding protein"/>
    <property type="match status" value="1"/>
</dbReference>
<keyword evidence="6 12" id="KW-0067">ATP-binding</keyword>
<evidence type="ECO:0000256" key="2">
    <source>
        <dbReference type="ARBA" id="ARBA00022448"/>
    </source>
</evidence>
<dbReference type="GO" id="GO:0005524">
    <property type="term" value="F:ATP binding"/>
    <property type="evidence" value="ECO:0007669"/>
    <property type="project" value="UniProtKB-KW"/>
</dbReference>
<evidence type="ECO:0000256" key="5">
    <source>
        <dbReference type="ARBA" id="ARBA00022741"/>
    </source>
</evidence>
<keyword evidence="13" id="KW-1185">Reference proteome</keyword>
<feature type="domain" description="ABC transmembrane type-1" evidence="11">
    <location>
        <begin position="30"/>
        <end position="300"/>
    </location>
</feature>
<dbReference type="InterPro" id="IPR003593">
    <property type="entry name" value="AAA+_ATPase"/>
</dbReference>
<dbReference type="PROSITE" id="PS50893">
    <property type="entry name" value="ABC_TRANSPORTER_2"/>
    <property type="match status" value="1"/>
</dbReference>
<dbReference type="GO" id="GO:0090374">
    <property type="term" value="P:oligopeptide export from mitochondrion"/>
    <property type="evidence" value="ECO:0007669"/>
    <property type="project" value="TreeGrafter"/>
</dbReference>
<feature type="domain" description="ABC transporter" evidence="10">
    <location>
        <begin position="343"/>
        <end position="578"/>
    </location>
</feature>
<comment type="subcellular location">
    <subcellularLocation>
        <location evidence="1">Cell membrane</location>
        <topology evidence="1">Multi-pass membrane protein</topology>
    </subcellularLocation>
</comment>
<feature type="transmembrane region" description="Helical" evidence="9">
    <location>
        <begin position="253"/>
        <end position="276"/>
    </location>
</feature>
<feature type="transmembrane region" description="Helical" evidence="9">
    <location>
        <begin position="282"/>
        <end position="301"/>
    </location>
</feature>
<dbReference type="Gene3D" id="3.40.50.300">
    <property type="entry name" value="P-loop containing nucleotide triphosphate hydrolases"/>
    <property type="match status" value="1"/>
</dbReference>
<evidence type="ECO:0000259" key="11">
    <source>
        <dbReference type="PROSITE" id="PS50929"/>
    </source>
</evidence>
<keyword evidence="3" id="KW-1003">Cell membrane</keyword>